<dbReference type="GeneID" id="63791627"/>
<dbReference type="STRING" id="1196081.A0A364KS80"/>
<dbReference type="InterPro" id="IPR050654">
    <property type="entry name" value="AChE-related_enzymes"/>
</dbReference>
<comment type="caution">
    <text evidence="5">The sequence shown here is derived from an EMBL/GenBank/DDBJ whole genome shotgun (WGS) entry which is preliminary data.</text>
</comment>
<dbReference type="EC" id="3.1.1.-" evidence="3"/>
<dbReference type="AlphaFoldDB" id="A0A364KS80"/>
<gene>
    <name evidence="5" type="ORF">BHQ10_002410</name>
</gene>
<dbReference type="Proteomes" id="UP000249363">
    <property type="component" value="Unassembled WGS sequence"/>
</dbReference>
<dbReference type="GO" id="GO:0052689">
    <property type="term" value="F:carboxylic ester hydrolase activity"/>
    <property type="evidence" value="ECO:0007669"/>
    <property type="project" value="TreeGrafter"/>
</dbReference>
<dbReference type="RefSeq" id="XP_040730915.1">
    <property type="nucleotide sequence ID" value="XM_040874554.1"/>
</dbReference>
<feature type="signal peptide" evidence="3">
    <location>
        <begin position="1"/>
        <end position="20"/>
    </location>
</feature>
<dbReference type="InterPro" id="IPR019826">
    <property type="entry name" value="Carboxylesterase_B_AS"/>
</dbReference>
<dbReference type="SUPFAM" id="SSF53474">
    <property type="entry name" value="alpha/beta-Hydrolases"/>
    <property type="match status" value="1"/>
</dbReference>
<dbReference type="PANTHER" id="PTHR43918">
    <property type="entry name" value="ACETYLCHOLINESTERASE"/>
    <property type="match status" value="1"/>
</dbReference>
<evidence type="ECO:0000256" key="1">
    <source>
        <dbReference type="ARBA" id="ARBA00005964"/>
    </source>
</evidence>
<evidence type="ECO:0000313" key="5">
    <source>
        <dbReference type="EMBL" id="RAO66398.1"/>
    </source>
</evidence>
<comment type="similarity">
    <text evidence="1 3">Belongs to the type-B carboxylesterase/lipase family.</text>
</comment>
<dbReference type="Pfam" id="PF00135">
    <property type="entry name" value="COesterase"/>
    <property type="match status" value="1"/>
</dbReference>
<name>A0A364KS80_TALAM</name>
<dbReference type="EMBL" id="MIKG01000003">
    <property type="protein sequence ID" value="RAO66398.1"/>
    <property type="molecule type" value="Genomic_DNA"/>
</dbReference>
<feature type="domain" description="Carboxylesterase type B" evidence="4">
    <location>
        <begin position="31"/>
        <end position="538"/>
    </location>
</feature>
<reference evidence="5 6" key="1">
    <citation type="journal article" date="2017" name="Biotechnol. Biofuels">
        <title>Differential beta-glucosidase expression as a function of carbon source availability in Talaromyces amestolkiae: a genomic and proteomic approach.</title>
        <authorList>
            <person name="de Eugenio L.I."/>
            <person name="Mendez-Liter J.A."/>
            <person name="Nieto-Dominguez M."/>
            <person name="Alonso L."/>
            <person name="Gil-Munoz J."/>
            <person name="Barriuso J."/>
            <person name="Prieto A."/>
            <person name="Martinez M.J."/>
        </authorList>
    </citation>
    <scope>NUCLEOTIDE SEQUENCE [LARGE SCALE GENOMIC DNA]</scope>
    <source>
        <strain evidence="5 6">CIB</strain>
    </source>
</reference>
<dbReference type="InterPro" id="IPR002018">
    <property type="entry name" value="CarbesteraseB"/>
</dbReference>
<evidence type="ECO:0000256" key="3">
    <source>
        <dbReference type="RuleBase" id="RU361235"/>
    </source>
</evidence>
<proteinExistence type="inferred from homology"/>
<protein>
    <recommendedName>
        <fullName evidence="3">Carboxylic ester hydrolase</fullName>
        <ecNumber evidence="3">3.1.1.-</ecNumber>
    </recommendedName>
</protein>
<feature type="chain" id="PRO_5016478316" description="Carboxylic ester hydrolase" evidence="3">
    <location>
        <begin position="21"/>
        <end position="585"/>
    </location>
</feature>
<dbReference type="Gene3D" id="3.40.50.1820">
    <property type="entry name" value="alpha/beta hydrolase"/>
    <property type="match status" value="1"/>
</dbReference>
<dbReference type="PROSITE" id="PS00122">
    <property type="entry name" value="CARBOXYLESTERASE_B_1"/>
    <property type="match status" value="1"/>
</dbReference>
<dbReference type="OrthoDB" id="408631at2759"/>
<evidence type="ECO:0000259" key="4">
    <source>
        <dbReference type="Pfam" id="PF00135"/>
    </source>
</evidence>
<dbReference type="InterPro" id="IPR029058">
    <property type="entry name" value="AB_hydrolase_fold"/>
</dbReference>
<dbReference type="PANTHER" id="PTHR43918:SF4">
    <property type="entry name" value="CARBOXYLIC ESTER HYDROLASE"/>
    <property type="match status" value="1"/>
</dbReference>
<keyword evidence="6" id="KW-1185">Reference proteome</keyword>
<evidence type="ECO:0000313" key="6">
    <source>
        <dbReference type="Proteomes" id="UP000249363"/>
    </source>
</evidence>
<organism evidence="5 6">
    <name type="scientific">Talaromyces amestolkiae</name>
    <dbReference type="NCBI Taxonomy" id="1196081"/>
    <lineage>
        <taxon>Eukaryota</taxon>
        <taxon>Fungi</taxon>
        <taxon>Dikarya</taxon>
        <taxon>Ascomycota</taxon>
        <taxon>Pezizomycotina</taxon>
        <taxon>Eurotiomycetes</taxon>
        <taxon>Eurotiomycetidae</taxon>
        <taxon>Eurotiales</taxon>
        <taxon>Trichocomaceae</taxon>
        <taxon>Talaromyces</taxon>
        <taxon>Talaromyces sect. Talaromyces</taxon>
    </lineage>
</organism>
<keyword evidence="2 3" id="KW-0378">Hydrolase</keyword>
<sequence length="585" mass="63076">MLASVSLAVAALVGASLVSASHHHSVTEPKATVKNGSYHGLHNDFYNVDYFLGMPYAQPPTGDLRLALPVSLNSSFDTRNATELGPGCIEFSIAGYDRPLSEDCLSVNVYRPSGYENEKLPVLVWIYGGGFVQGLNADPRYNLTFLVKNSVDMGKPIVAASINYRLNGFGFLDSPQIREAGLSNLGLRDQRLALHWIQENIDAFGGDPSKVTIWGQSAGAMSVGSQILAFGGRNDSLFRAAIADSGGPLGAQPPTANASLATWNSIVNLTGCTSAQDRISCLRSVSVANYTNAVNNTSGSYFPVYDGDFLPTYNSVQIKSGQFLKVPLLIGSNADEGTDFVGGAPYIGALPSKSYPDKTSFLNVAQGYVRNSSQLDAALAALSVLYPDIPSIGTPSTYHGRLNATFGAQYARVASLAGDLNIHRGRRLSAQSWIKYGLPIYSYHFAAWPIGGLPDYTGTTHFTEIQLVFDNEYGNGYLYPWYPSGSEFAGQGKSLIALAKLMSRMWISFVNDLTPNNHGLKHDSNGHSIPEWPLYAANVSDALNGYGVNYRFDQAEKGLAIIEPDTWRAEALAYLIDNSDNIFGS</sequence>
<accession>A0A364KS80</accession>
<keyword evidence="3" id="KW-0732">Signal</keyword>
<evidence type="ECO:0000256" key="2">
    <source>
        <dbReference type="ARBA" id="ARBA00022801"/>
    </source>
</evidence>